<dbReference type="Proteomes" id="UP000253314">
    <property type="component" value="Unassembled WGS sequence"/>
</dbReference>
<gene>
    <name evidence="3" type="ORF">DS031_02645</name>
</gene>
<comment type="caution">
    <text evidence="3">The sequence shown here is derived from an EMBL/GenBank/DDBJ whole genome shotgun (WGS) entry which is preliminary data.</text>
</comment>
<dbReference type="EMBL" id="QOCW01000002">
    <property type="protein sequence ID" value="RBW70914.1"/>
    <property type="molecule type" value="Genomic_DNA"/>
</dbReference>
<accession>A0A366Y3F8</accession>
<evidence type="ECO:0000313" key="3">
    <source>
        <dbReference type="EMBL" id="RBW70914.1"/>
    </source>
</evidence>
<proteinExistence type="predicted"/>
<organism evidence="3 4">
    <name type="scientific">Bacillus taeanensis</name>
    <dbReference type="NCBI Taxonomy" id="273032"/>
    <lineage>
        <taxon>Bacteria</taxon>
        <taxon>Bacillati</taxon>
        <taxon>Bacillota</taxon>
        <taxon>Bacilli</taxon>
        <taxon>Bacillales</taxon>
        <taxon>Bacillaceae</taxon>
        <taxon>Bacillus</taxon>
    </lineage>
</organism>
<feature type="coiled-coil region" evidence="1">
    <location>
        <begin position="1"/>
        <end position="64"/>
    </location>
</feature>
<keyword evidence="4" id="KW-1185">Reference proteome</keyword>
<dbReference type="AlphaFoldDB" id="A0A366Y3F8"/>
<evidence type="ECO:0000256" key="1">
    <source>
        <dbReference type="SAM" id="Coils"/>
    </source>
</evidence>
<protein>
    <submittedName>
        <fullName evidence="3">Uncharacterized protein</fullName>
    </submittedName>
</protein>
<keyword evidence="2" id="KW-0472">Membrane</keyword>
<keyword evidence="1" id="KW-0175">Coiled coil</keyword>
<dbReference type="RefSeq" id="WP_113804392.1">
    <property type="nucleotide sequence ID" value="NZ_QOCW01000002.1"/>
</dbReference>
<keyword evidence="2" id="KW-1133">Transmembrane helix</keyword>
<feature type="transmembrane region" description="Helical" evidence="2">
    <location>
        <begin position="92"/>
        <end position="117"/>
    </location>
</feature>
<sequence>MTTQEDSLKKLKKEYEYFKDQVLNKELPEFRTAIAVIEERSKKLEELDEMLDEMKEKMPREERIALIAKEVIQQSDLATKEHVQSELQGAKLWILITAIGTGLTFLGTATSIVQLFLL</sequence>
<reference evidence="3 4" key="1">
    <citation type="submission" date="2018-07" db="EMBL/GenBank/DDBJ databases">
        <title>Lottiidibacillus patelloidae gen. nov., sp. nov., isolated from the intestinal tract of a marine limpet and the reclassification of B. taeanensis BH030017T, B. algicola KMM 3737T and B. hwajinpoensis SW-72T as genus Lottiidibacillus.</title>
        <authorList>
            <person name="Liu R."/>
            <person name="Huang Z."/>
        </authorList>
    </citation>
    <scope>NUCLEOTIDE SEQUENCE [LARGE SCALE GENOMIC DNA]</scope>
    <source>
        <strain evidence="3 4">BH030017</strain>
    </source>
</reference>
<keyword evidence="2" id="KW-0812">Transmembrane</keyword>
<evidence type="ECO:0000313" key="4">
    <source>
        <dbReference type="Proteomes" id="UP000253314"/>
    </source>
</evidence>
<evidence type="ECO:0000256" key="2">
    <source>
        <dbReference type="SAM" id="Phobius"/>
    </source>
</evidence>
<name>A0A366Y3F8_9BACI</name>